<gene>
    <name evidence="8" type="primary">MED17</name>
    <name evidence="11" type="ORF">BGZ70_000806</name>
</gene>
<accession>A0A9P6IX22</accession>
<feature type="compositionally biased region" description="Polar residues" evidence="9">
    <location>
        <begin position="538"/>
        <end position="557"/>
    </location>
</feature>
<feature type="compositionally biased region" description="Pro residues" evidence="9">
    <location>
        <begin position="912"/>
        <end position="928"/>
    </location>
</feature>
<dbReference type="Pfam" id="PF12622">
    <property type="entry name" value="NpwBP"/>
    <property type="match status" value="1"/>
</dbReference>
<organism evidence="11 12">
    <name type="scientific">Mortierella alpina</name>
    <name type="common">Oleaginous fungus</name>
    <name type="synonym">Mortierella renispora</name>
    <dbReference type="NCBI Taxonomy" id="64518"/>
    <lineage>
        <taxon>Eukaryota</taxon>
        <taxon>Fungi</taxon>
        <taxon>Fungi incertae sedis</taxon>
        <taxon>Mucoromycota</taxon>
        <taxon>Mortierellomycotina</taxon>
        <taxon>Mortierellomycetes</taxon>
        <taxon>Mortierellales</taxon>
        <taxon>Mortierellaceae</taxon>
        <taxon>Mortierella</taxon>
    </lineage>
</organism>
<dbReference type="OrthoDB" id="10251234at2759"/>
<evidence type="ECO:0000256" key="9">
    <source>
        <dbReference type="SAM" id="MobiDB-lite"/>
    </source>
</evidence>
<feature type="compositionally biased region" description="Pro residues" evidence="9">
    <location>
        <begin position="1141"/>
        <end position="1154"/>
    </location>
</feature>
<comment type="subcellular location">
    <subcellularLocation>
        <location evidence="1 8">Nucleus</location>
    </subcellularLocation>
</comment>
<dbReference type="Pfam" id="PF09429">
    <property type="entry name" value="Wbp11"/>
    <property type="match status" value="1"/>
</dbReference>
<feature type="region of interest" description="Disordered" evidence="9">
    <location>
        <begin position="1087"/>
        <end position="1212"/>
    </location>
</feature>
<feature type="compositionally biased region" description="Basic and acidic residues" evidence="9">
    <location>
        <begin position="1173"/>
        <end position="1186"/>
    </location>
</feature>
<feature type="domain" description="Wbp11/ELF5/Saf1 N-terminal" evidence="10">
    <location>
        <begin position="793"/>
        <end position="867"/>
    </location>
</feature>
<comment type="caution">
    <text evidence="11">The sequence shown here is derived from an EMBL/GenBank/DDBJ whole genome shotgun (WGS) entry which is preliminary data.</text>
</comment>
<dbReference type="PANTHER" id="PTHR13114">
    <property type="entry name" value="MEDIATOR OF RNA POLYMERASE II TRANSCRIPTION SUBUNIT 17"/>
    <property type="match status" value="1"/>
</dbReference>
<feature type="compositionally biased region" description="Pro residues" evidence="9">
    <location>
        <begin position="1087"/>
        <end position="1100"/>
    </location>
</feature>
<feature type="compositionally biased region" description="Low complexity" evidence="9">
    <location>
        <begin position="1275"/>
        <end position="1294"/>
    </location>
</feature>
<evidence type="ECO:0000256" key="1">
    <source>
        <dbReference type="ARBA" id="ARBA00004123"/>
    </source>
</evidence>
<dbReference type="EMBL" id="JAAAHY010001167">
    <property type="protein sequence ID" value="KAF9951892.1"/>
    <property type="molecule type" value="Genomic_DNA"/>
</dbReference>
<proteinExistence type="inferred from homology"/>
<feature type="compositionally biased region" description="Low complexity" evidence="9">
    <location>
        <begin position="966"/>
        <end position="977"/>
    </location>
</feature>
<comment type="function">
    <text evidence="8">Component of the Mediator complex, a coactivator involved in the regulated transcription of nearly all RNA polymerase II-dependent genes. Mediator functions as a bridge to convey information from gene-specific regulatory proteins to the basal RNA polymerase II transcription machinery. Mediator is recruited to promoters by direct interactions with regulatory proteins and serves as a scaffold for the assembly of a functional preinitiation complex with RNA polymerase II and the general transcription factors.</text>
</comment>
<keyword evidence="4 8" id="KW-0805">Transcription regulation</keyword>
<evidence type="ECO:0000256" key="4">
    <source>
        <dbReference type="ARBA" id="ARBA00023015"/>
    </source>
</evidence>
<feature type="region of interest" description="Disordered" evidence="9">
    <location>
        <begin position="883"/>
        <end position="1073"/>
    </location>
</feature>
<evidence type="ECO:0000313" key="11">
    <source>
        <dbReference type="EMBL" id="KAF9951892.1"/>
    </source>
</evidence>
<comment type="subunit">
    <text evidence="8">Component of the Mediator complex.</text>
</comment>
<dbReference type="Pfam" id="PF10156">
    <property type="entry name" value="Med17"/>
    <property type="match status" value="1"/>
</dbReference>
<evidence type="ECO:0000256" key="8">
    <source>
        <dbReference type="RuleBase" id="RU364140"/>
    </source>
</evidence>
<dbReference type="GO" id="GO:0016592">
    <property type="term" value="C:mediator complex"/>
    <property type="evidence" value="ECO:0007669"/>
    <property type="project" value="InterPro"/>
</dbReference>
<dbReference type="GO" id="GO:0006357">
    <property type="term" value="P:regulation of transcription by RNA polymerase II"/>
    <property type="evidence" value="ECO:0007669"/>
    <property type="project" value="InterPro"/>
</dbReference>
<evidence type="ECO:0000259" key="10">
    <source>
        <dbReference type="Pfam" id="PF09429"/>
    </source>
</evidence>
<evidence type="ECO:0000256" key="5">
    <source>
        <dbReference type="ARBA" id="ARBA00023163"/>
    </source>
</evidence>
<feature type="compositionally biased region" description="Gly residues" evidence="9">
    <location>
        <begin position="1101"/>
        <end position="1124"/>
    </location>
</feature>
<dbReference type="InterPro" id="IPR019007">
    <property type="entry name" value="Wbp11/ELF5/Saf1_N"/>
</dbReference>
<feature type="compositionally biased region" description="Low complexity" evidence="9">
    <location>
        <begin position="70"/>
        <end position="86"/>
    </location>
</feature>
<keyword evidence="12" id="KW-1185">Reference proteome</keyword>
<feature type="region of interest" description="Disordered" evidence="9">
    <location>
        <begin position="773"/>
        <end position="820"/>
    </location>
</feature>
<feature type="compositionally biased region" description="Basic and acidic residues" evidence="9">
    <location>
        <begin position="999"/>
        <end position="1011"/>
    </location>
</feature>
<feature type="compositionally biased region" description="Polar residues" evidence="9">
    <location>
        <begin position="87"/>
        <end position="102"/>
    </location>
</feature>
<feature type="compositionally biased region" description="Basic residues" evidence="9">
    <location>
        <begin position="809"/>
        <end position="819"/>
    </location>
</feature>
<evidence type="ECO:0000313" key="12">
    <source>
        <dbReference type="Proteomes" id="UP000738359"/>
    </source>
</evidence>
<evidence type="ECO:0000256" key="6">
    <source>
        <dbReference type="ARBA" id="ARBA00023242"/>
    </source>
</evidence>
<keyword evidence="8" id="KW-0010">Activator</keyword>
<keyword evidence="5 8" id="KW-0804">Transcription</keyword>
<comment type="similarity">
    <text evidence="2 8">Belongs to the Mediator complex subunit 17 family.</text>
</comment>
<feature type="compositionally biased region" description="Low complexity" evidence="9">
    <location>
        <begin position="1187"/>
        <end position="1201"/>
    </location>
</feature>
<dbReference type="GO" id="GO:0070847">
    <property type="term" value="C:core mediator complex"/>
    <property type="evidence" value="ECO:0007669"/>
    <property type="project" value="TreeGrafter"/>
</dbReference>
<reference evidence="11" key="1">
    <citation type="journal article" date="2020" name="Fungal Divers.">
        <title>Resolving the Mortierellaceae phylogeny through synthesis of multi-gene phylogenetics and phylogenomics.</title>
        <authorList>
            <person name="Vandepol N."/>
            <person name="Liber J."/>
            <person name="Desiro A."/>
            <person name="Na H."/>
            <person name="Kennedy M."/>
            <person name="Barry K."/>
            <person name="Grigoriev I.V."/>
            <person name="Miller A.N."/>
            <person name="O'Donnell K."/>
            <person name="Stajich J.E."/>
            <person name="Bonito G."/>
        </authorList>
    </citation>
    <scope>NUCLEOTIDE SEQUENCE</scope>
    <source>
        <strain evidence="11">CK1249</strain>
    </source>
</reference>
<dbReference type="PANTHER" id="PTHR13114:SF7">
    <property type="entry name" value="MEDIATOR OF RNA POLYMERASE II TRANSCRIPTION SUBUNIT 17"/>
    <property type="match status" value="1"/>
</dbReference>
<dbReference type="Proteomes" id="UP000738359">
    <property type="component" value="Unassembled WGS sequence"/>
</dbReference>
<feature type="compositionally biased region" description="Low complexity" evidence="9">
    <location>
        <begin position="942"/>
        <end position="956"/>
    </location>
</feature>
<sequence>MDSQHSDKRIKLFLERSVDRLPFDITQKAEEIYLPDGDPAEKLKRKIKAITDAAGDGYDQFTENVVSSGEPQAQEQVQPPQESPVATEQTHAAASDSHTNAESALIPTTNAAATAAANSRVTSPQGIYIKLWHAQSEIGMALDALNIIISSYQSISGSASANLSVAALSNPNAPPTALPPGSLKCEYVPRAVLPLAAQIANEKLALGGKKHHLRSASDILMQGAKKLKKVMADEDQFWAGALRLRKNNWCIVSAKAGAGPGQQQHQQHLFVHYGFRDVGSLYPERAYAELVRNQTISSDAVNTGRTKSIQLHIPNKSNKVVIMSLVHQGDPHDQGFRASKLRNKHTLHCQLLEAQSTLFDGELFHELVNEARSMTNSVSIVNNEIFLPINDELELKIAYRSPTPEDLTLSHPSASPQQPLNVKAKCLEETADILRCVMQLFQHRRHRQNIKDRSDSFFKSSRPGGGRTTGSFGQIQQTLQQRPTNMLGMTLQALQYYTFSRRIREALGRVTKNLRQNWWEPISVHSVDIKSPPPATHSLHSSASTGGVSRPSRTGTAPNYGMGSSISISLGSKAPAVRFVLRSHPAPCAVLQLVDRPSAPIMHVAHFEQLVEEELADRAIGRICEAVNAIEVWNESMPGLKRPKFEIDIEKRCVGVFEIPQRNGSASAKTVKVFLRLDMKAERAISIALTSSQGGHSRTRRIYLEDQRLPGMQDWQASHGHAASIHPYDEASLTGAPATLRPTAREQATNVYSVGLHGELHFQFDSTTVLRATHPSGTTASPTSTNAMGRKSGRSLNPADQYRKEQHKREIKKNKKDRQKVREIGSALKDTTTETELAEYEGLEKTGKLDKEGQKKLAELREKMAKIVGIKKAHGIKIKPKKVEPEAPVSVAEPARDPTRSIYYDPILNPYGAPPPGQPYLEYPPLPQIAPFGQDVAPGAMSEQPQGSDQESGSDSGSDDSKSGSDSDADSSSSDSSSEGEDENDDNFMPPLPAGLAPSKEDQLRYLEPTKPRLPVVDPRLNHPQRPPMQGFPGAYNPGAPMNTHGPPMGFQPPYGAMYPPGRPGMGHGPPPPMGYGPPPMHVGPGFFPPPPGYGPPGFGPPGGYGGLGGPGGPGMHTGIGPPGYHGQPPHGGPMHNTRPMRPPSQRPPPPPRYVKPVRTTEPQSDPMTGHLPMDEKEANKKRAAEELSAAAADESAPTASNGATKPVVAGPTSISAEPQLRNLQRELVHLVPSTLMRKRVAQKGKIGKPVNAAPGVDEGEDDVSNSHQSYMQNASPTSSASAAGTTGTTAAFASKEEDSDHNYLRETGLGLRLPRINLAPSVPSLLGPRRIVVNSAPDVPVPAPAPVDRAAKKKAEYDEFLQSLEGDGLL</sequence>
<dbReference type="GO" id="GO:0003712">
    <property type="term" value="F:transcription coregulator activity"/>
    <property type="evidence" value="ECO:0007669"/>
    <property type="project" value="InterPro"/>
</dbReference>
<feature type="region of interest" description="Disordered" evidence="9">
    <location>
        <begin position="530"/>
        <end position="560"/>
    </location>
</feature>
<feature type="region of interest" description="Disordered" evidence="9">
    <location>
        <begin position="59"/>
        <end position="102"/>
    </location>
</feature>
<dbReference type="InterPro" id="IPR019313">
    <property type="entry name" value="Mediator_Med17"/>
</dbReference>
<protein>
    <recommendedName>
        <fullName evidence="3 8">Mediator of RNA polymerase II transcription subunit 17</fullName>
    </recommendedName>
    <alternativeName>
        <fullName evidence="7 8">Mediator complex subunit 17</fullName>
    </alternativeName>
</protein>
<feature type="compositionally biased region" description="Polar residues" evidence="9">
    <location>
        <begin position="773"/>
        <end position="787"/>
    </location>
</feature>
<keyword evidence="6 8" id="KW-0539">Nucleus</keyword>
<name>A0A9P6IX22_MORAP</name>
<feature type="region of interest" description="Disordered" evidence="9">
    <location>
        <begin position="1242"/>
        <end position="1302"/>
    </location>
</feature>
<evidence type="ECO:0000256" key="7">
    <source>
        <dbReference type="ARBA" id="ARBA00032014"/>
    </source>
</evidence>
<evidence type="ECO:0000256" key="3">
    <source>
        <dbReference type="ARBA" id="ARBA00019610"/>
    </source>
</evidence>
<dbReference type="GO" id="GO:0006396">
    <property type="term" value="P:RNA processing"/>
    <property type="evidence" value="ECO:0007669"/>
    <property type="project" value="InterPro"/>
</dbReference>
<feature type="compositionally biased region" description="Low complexity" evidence="9">
    <location>
        <begin position="1125"/>
        <end position="1136"/>
    </location>
</feature>
<evidence type="ECO:0000256" key="2">
    <source>
        <dbReference type="ARBA" id="ARBA00005635"/>
    </source>
</evidence>